<name>A0A9E5K0W3_9GAMM</name>
<evidence type="ECO:0000256" key="2">
    <source>
        <dbReference type="ARBA" id="ARBA00022448"/>
    </source>
</evidence>
<evidence type="ECO:0000256" key="6">
    <source>
        <dbReference type="ARBA" id="ARBA00023004"/>
    </source>
</evidence>
<keyword evidence="8 12" id="KW-0798">TonB box</keyword>
<evidence type="ECO:0000256" key="5">
    <source>
        <dbReference type="ARBA" id="ARBA00022692"/>
    </source>
</evidence>
<dbReference type="AlphaFoldDB" id="A0A9E5K0W3"/>
<evidence type="ECO:0000256" key="3">
    <source>
        <dbReference type="ARBA" id="ARBA00022452"/>
    </source>
</evidence>
<evidence type="ECO:0000256" key="8">
    <source>
        <dbReference type="ARBA" id="ARBA00023077"/>
    </source>
</evidence>
<dbReference type="RefSeq" id="WP_167187926.1">
    <property type="nucleotide sequence ID" value="NZ_JAAONZ010000011.1"/>
</dbReference>
<evidence type="ECO:0000256" key="4">
    <source>
        <dbReference type="ARBA" id="ARBA00022496"/>
    </source>
</evidence>
<dbReference type="PANTHER" id="PTHR32552">
    <property type="entry name" value="FERRICHROME IRON RECEPTOR-RELATED"/>
    <property type="match status" value="1"/>
</dbReference>
<proteinExistence type="inferred from homology"/>
<comment type="caution">
    <text evidence="16">The sequence shown here is derived from an EMBL/GenBank/DDBJ whole genome shotgun (WGS) entry which is preliminary data.</text>
</comment>
<dbReference type="GO" id="GO:0006826">
    <property type="term" value="P:iron ion transport"/>
    <property type="evidence" value="ECO:0007669"/>
    <property type="project" value="UniProtKB-KW"/>
</dbReference>
<evidence type="ECO:0000256" key="10">
    <source>
        <dbReference type="ARBA" id="ARBA00023237"/>
    </source>
</evidence>
<evidence type="ECO:0000256" key="12">
    <source>
        <dbReference type="RuleBase" id="RU003357"/>
    </source>
</evidence>
<keyword evidence="9 11" id="KW-0472">Membrane</keyword>
<evidence type="ECO:0000256" key="9">
    <source>
        <dbReference type="ARBA" id="ARBA00023136"/>
    </source>
</evidence>
<dbReference type="InterPro" id="IPR000531">
    <property type="entry name" value="Beta-barrel_TonB"/>
</dbReference>
<feature type="chain" id="PRO_5039485179" evidence="13">
    <location>
        <begin position="34"/>
        <end position="816"/>
    </location>
</feature>
<evidence type="ECO:0000259" key="14">
    <source>
        <dbReference type="Pfam" id="PF00593"/>
    </source>
</evidence>
<dbReference type="SUPFAM" id="SSF56935">
    <property type="entry name" value="Porins"/>
    <property type="match status" value="1"/>
</dbReference>
<keyword evidence="16" id="KW-0675">Receptor</keyword>
<dbReference type="InterPro" id="IPR012910">
    <property type="entry name" value="Plug_dom"/>
</dbReference>
<dbReference type="EMBL" id="JAAONZ010000011">
    <property type="protein sequence ID" value="NHO66662.1"/>
    <property type="molecule type" value="Genomic_DNA"/>
</dbReference>
<comment type="similarity">
    <text evidence="11 12">Belongs to the TonB-dependent receptor family.</text>
</comment>
<reference evidence="16" key="1">
    <citation type="submission" date="2020-03" db="EMBL/GenBank/DDBJ databases">
        <authorList>
            <person name="Guo F."/>
        </authorList>
    </citation>
    <scope>NUCLEOTIDE SEQUENCE</scope>
    <source>
        <strain evidence="16">JCM 30134</strain>
    </source>
</reference>
<organism evidence="16 17">
    <name type="scientific">Pseudomaricurvus hydrocarbonicus</name>
    <dbReference type="NCBI Taxonomy" id="1470433"/>
    <lineage>
        <taxon>Bacteria</taxon>
        <taxon>Pseudomonadati</taxon>
        <taxon>Pseudomonadota</taxon>
        <taxon>Gammaproteobacteria</taxon>
        <taxon>Cellvibrionales</taxon>
        <taxon>Cellvibrionaceae</taxon>
        <taxon>Pseudomaricurvus</taxon>
    </lineage>
</organism>
<gene>
    <name evidence="16" type="ORF">G8770_14020</name>
</gene>
<dbReference type="PROSITE" id="PS52016">
    <property type="entry name" value="TONB_DEPENDENT_REC_3"/>
    <property type="match status" value="1"/>
</dbReference>
<evidence type="ECO:0000256" key="13">
    <source>
        <dbReference type="SAM" id="SignalP"/>
    </source>
</evidence>
<keyword evidence="3 11" id="KW-1134">Transmembrane beta strand</keyword>
<keyword evidence="4" id="KW-0410">Iron transport</keyword>
<keyword evidence="17" id="KW-1185">Reference proteome</keyword>
<evidence type="ECO:0000256" key="11">
    <source>
        <dbReference type="PROSITE-ProRule" id="PRU01360"/>
    </source>
</evidence>
<keyword evidence="13" id="KW-0732">Signal</keyword>
<dbReference type="Pfam" id="PF00593">
    <property type="entry name" value="TonB_dep_Rec_b-barrel"/>
    <property type="match status" value="1"/>
</dbReference>
<dbReference type="InterPro" id="IPR039426">
    <property type="entry name" value="TonB-dep_rcpt-like"/>
</dbReference>
<dbReference type="GO" id="GO:0009279">
    <property type="term" value="C:cell outer membrane"/>
    <property type="evidence" value="ECO:0007669"/>
    <property type="project" value="UniProtKB-SubCell"/>
</dbReference>
<accession>A0A9E5K0W3</accession>
<keyword evidence="7" id="KW-0406">Ion transport</keyword>
<keyword evidence="2 11" id="KW-0813">Transport</keyword>
<dbReference type="PANTHER" id="PTHR32552:SF81">
    <property type="entry name" value="TONB-DEPENDENT OUTER MEMBRANE RECEPTOR"/>
    <property type="match status" value="1"/>
</dbReference>
<feature type="signal peptide" evidence="13">
    <location>
        <begin position="1"/>
        <end position="33"/>
    </location>
</feature>
<dbReference type="Gene3D" id="2.40.170.20">
    <property type="entry name" value="TonB-dependent receptor, beta-barrel domain"/>
    <property type="match status" value="1"/>
</dbReference>
<keyword evidence="10 11" id="KW-0998">Cell outer membrane</keyword>
<dbReference type="Proteomes" id="UP000787472">
    <property type="component" value="Unassembled WGS sequence"/>
</dbReference>
<keyword evidence="6" id="KW-0408">Iron</keyword>
<feature type="domain" description="TonB-dependent receptor plug" evidence="15">
    <location>
        <begin position="50"/>
        <end position="158"/>
    </location>
</feature>
<evidence type="ECO:0000313" key="16">
    <source>
        <dbReference type="EMBL" id="NHO66662.1"/>
    </source>
</evidence>
<evidence type="ECO:0000256" key="1">
    <source>
        <dbReference type="ARBA" id="ARBA00004571"/>
    </source>
</evidence>
<evidence type="ECO:0000259" key="15">
    <source>
        <dbReference type="Pfam" id="PF07715"/>
    </source>
</evidence>
<dbReference type="InterPro" id="IPR036942">
    <property type="entry name" value="Beta-barrel_TonB_sf"/>
</dbReference>
<evidence type="ECO:0000313" key="17">
    <source>
        <dbReference type="Proteomes" id="UP000787472"/>
    </source>
</evidence>
<feature type="domain" description="TonB-dependent receptor-like beta-barrel" evidence="14">
    <location>
        <begin position="306"/>
        <end position="775"/>
    </location>
</feature>
<keyword evidence="5 11" id="KW-0812">Transmembrane</keyword>
<evidence type="ECO:0000256" key="7">
    <source>
        <dbReference type="ARBA" id="ARBA00023065"/>
    </source>
</evidence>
<dbReference type="Pfam" id="PF07715">
    <property type="entry name" value="Plug"/>
    <property type="match status" value="1"/>
</dbReference>
<protein>
    <submittedName>
        <fullName evidence="16">TonB-dependent receptor</fullName>
    </submittedName>
</protein>
<comment type="subcellular location">
    <subcellularLocation>
        <location evidence="1 11">Cell outer membrane</location>
        <topology evidence="1 11">Multi-pass membrane protein</topology>
    </subcellularLocation>
</comment>
<sequence>MPVNTIFYKTSNKIFHKTALAAALAAFTSLSHAAVIEEVIVTAQKRAESLQDVPISVDVLQADALRARSINNAQDLAIATPSVVFQKGGMPFANNFVIRGIGSMGIEGGIQPSVSFVVDGVPLSRISEFSADLGDIERIEILRGPQGTLYGRNATGGVVNIVRAAPTSETEGYVQQSLSDDEEYTTRLMYNTALSDKIYLRLSGMYTNRDDYIENVIDGNPDLGGEETMGVMGKLAINFNDSTELLVTADYRKVRSSEGAQHVDAVESGSGVDPVSGLTYDTIGAIRLRSLGGGNAALGQEVVDDPFKTSQDHDQQANMESYGISFDLTKEFSDELTLKSITAYRSSSSYSSIDVDNTPANATQTYGLGLVAMIDTNVSTRPHDELIANEIEYFSQELRFEGSTDKLDWIAGAYYSHMEEVADNIAPTSLFNNAVYRADPKEATATWNSYAAFGDVTFHVSDTFDIFAGLRWTQEDMNIKYWNQVYQVPLAFVTPGAIDFGVEYTYLDLSDPSVAAVLAGGGLTTTEFERDDTSADWSGRAGFSWDFSDSAQLYATASRGFVGAGANIGRSANASNAVVNPSTTTAYEIGLKSQLFNNSVQLNGAVFRQEVVDLQTSRVVPGSINTETFNAGTLTTQGIEGSLDWAATDILMLSASVSYLDTEIDDLIQPCYPGQTASQGCNVDNGGVFVQDVSGSQMVLAPELSYNVQARMNIPLESAPLNLFAQVSYTWQDDTSLTLDYDPALTQESYGLTDVSLGIEDQAGYWSVMLFGKNITDEYFASSLSASNGYAGQGRVQSRTTRGAQAYWGVTAKYNF</sequence>